<reference evidence="1" key="1">
    <citation type="submission" date="2015-06" db="UniProtKB">
        <authorList>
            <consortium name="EnsemblPlants"/>
        </authorList>
    </citation>
    <scope>IDENTIFICATION</scope>
</reference>
<proteinExistence type="predicted"/>
<dbReference type="SUPFAM" id="SSF52047">
    <property type="entry name" value="RNI-like"/>
    <property type="match status" value="1"/>
</dbReference>
<dbReference type="PROSITE" id="PS50181">
    <property type="entry name" value="FBOX"/>
    <property type="match status" value="1"/>
</dbReference>
<name>M8BP87_AEGTA</name>
<dbReference type="InterPro" id="IPR036047">
    <property type="entry name" value="F-box-like_dom_sf"/>
</dbReference>
<dbReference type="EnsemblPlants" id="EMT23754">
    <property type="protein sequence ID" value="EMT23754"/>
    <property type="gene ID" value="F775_03894"/>
</dbReference>
<protein>
    <submittedName>
        <fullName evidence="1">Uncharacterized protein</fullName>
    </submittedName>
</protein>
<dbReference type="ExpressionAtlas" id="M8BP87">
    <property type="expression patterns" value="baseline"/>
</dbReference>
<dbReference type="InterPro" id="IPR001810">
    <property type="entry name" value="F-box_dom"/>
</dbReference>
<dbReference type="Pfam" id="PF00646">
    <property type="entry name" value="F-box"/>
    <property type="match status" value="1"/>
</dbReference>
<dbReference type="PANTHER" id="PTHR35545:SF17">
    <property type="entry name" value="OS03G0157000 PROTEIN"/>
    <property type="match status" value="1"/>
</dbReference>
<evidence type="ECO:0000313" key="1">
    <source>
        <dbReference type="EnsemblPlants" id="EMT23754"/>
    </source>
</evidence>
<dbReference type="Gene3D" id="3.80.10.10">
    <property type="entry name" value="Ribonuclease Inhibitor"/>
    <property type="match status" value="1"/>
</dbReference>
<dbReference type="SUPFAM" id="SSF81383">
    <property type="entry name" value="F-box domain"/>
    <property type="match status" value="1"/>
</dbReference>
<sequence>MDTGNPPRRYRRLRKASDLSAVTDASSCSKRMHRNKEHNTCDDRISTLPDDMLIMILDKLDARTTITTTILSKRWLHLPRGSHTSYFLSVHQLLPPRYYRLKQILMDVKAGYQADKKNTQNLTDFVAVRGRYEQWMGRIRRLSSVLQRYERRAMRCYIKRVNAFLLAPRNVLRRRSVKKLRIESFRTSSGCIDQWITAAIAGSGVEDLELAFEGFGCHLYDFRLLDGLLQNVRLKRLVLSRCFHHFAFNSLLFHRLTELTLCKILDLGSVGDVLTNCVQLVDFRLKYSCVYYPVLRICAPASKLKRLQMWIEPTAIPSAFSHLRKLFIANVPIHWDILWIFILLDAAPCLESLHVHIDKSSENMGAGLDVQGEHEYHLLKELVVIGFNGVSWQTCFVKQMMRASPRLMRIHLLDGHVVEDDDQELGSLEIVPHRREWEDVRN</sequence>
<dbReference type="AlphaFoldDB" id="M8BP87"/>
<organism evidence="1">
    <name type="scientific">Aegilops tauschii</name>
    <name type="common">Tausch's goatgrass</name>
    <name type="synonym">Aegilops squarrosa</name>
    <dbReference type="NCBI Taxonomy" id="37682"/>
    <lineage>
        <taxon>Eukaryota</taxon>
        <taxon>Viridiplantae</taxon>
        <taxon>Streptophyta</taxon>
        <taxon>Embryophyta</taxon>
        <taxon>Tracheophyta</taxon>
        <taxon>Spermatophyta</taxon>
        <taxon>Magnoliopsida</taxon>
        <taxon>Liliopsida</taxon>
        <taxon>Poales</taxon>
        <taxon>Poaceae</taxon>
        <taxon>BOP clade</taxon>
        <taxon>Pooideae</taxon>
        <taxon>Triticodae</taxon>
        <taxon>Triticeae</taxon>
        <taxon>Triticinae</taxon>
        <taxon>Aegilops</taxon>
    </lineage>
</organism>
<accession>M8BP87</accession>
<dbReference type="InterPro" id="IPR032675">
    <property type="entry name" value="LRR_dom_sf"/>
</dbReference>
<dbReference type="PANTHER" id="PTHR35545">
    <property type="entry name" value="F-BOX DOMAIN-CONTAINING PROTEIN"/>
    <property type="match status" value="1"/>
</dbReference>